<dbReference type="Pfam" id="PF00672">
    <property type="entry name" value="HAMP"/>
    <property type="match status" value="1"/>
</dbReference>
<dbReference type="SMART" id="SM00304">
    <property type="entry name" value="HAMP"/>
    <property type="match status" value="1"/>
</dbReference>
<dbReference type="Proteomes" id="UP000199662">
    <property type="component" value="Unassembled WGS sequence"/>
</dbReference>
<organism evidence="7 8">
    <name type="scientific">Propionispira arboris</name>
    <dbReference type="NCBI Taxonomy" id="84035"/>
    <lineage>
        <taxon>Bacteria</taxon>
        <taxon>Bacillati</taxon>
        <taxon>Bacillota</taxon>
        <taxon>Negativicutes</taxon>
        <taxon>Selenomonadales</taxon>
        <taxon>Selenomonadaceae</taxon>
        <taxon>Propionispira</taxon>
    </lineage>
</organism>
<sequence>MHIKKIFQPGIFIMNRFRLITKFFIVSIILISLLALALYQFFSGNIESKNFSQKEVYGVEYAKLSKQLTTQIQAYQFLGEKNREQIQNSFIDFEMIDKNHNHILDAAEQKKEISNDIVNANMLWTELAAGKDVYDELFAALTTLHSDISDNSNLTLDPDLDSYYTMDVIMFRSISLSDDLFRLRALLEKQKKTSLSYSDKKSLIALATQINSITDTINGDLQTGIAFNDTKQERVLENIKTPAVEFKAAYSQLLKILDADLNLDNGNISLTTAEVDQAIQLNDNLFSVLANDVWQLCSARVTEYEKKSNVVLLSLGLALPILLYICIALVLSIINAVSVIQAGLGKVKDGDLSSNIDLASQDELAEIAAGVNQMIFNMRDILHKIALFSDQLVVSTMELTKGANQSADAAGRVALSTKQVAHGVQSLSATTEEITAFAENVGTNASNLSLNSIKGSDIASAVEKKAVKLQAGSQDSRQSTVELYDGINQRVIQAIDDAKIIDEISKMADSIAKIAVQTNLLALNAAIEAAHAGESGRGFAVVAEEVRKLAEESEAAVGSIQTLTHKVQATMKILVDTSKELLSFINEKVQPDYDAFVSVGQEYKKDAEAFLSITTNIGNQLRQVSSEIGEIDQAIESVTTVIMESVEETKNISDSTENVSQTMQEIKQSANFVADIANKLETLVLRFKL</sequence>
<dbReference type="EMBL" id="FNZK01000004">
    <property type="protein sequence ID" value="SEJ20278.1"/>
    <property type="molecule type" value="Genomic_DNA"/>
</dbReference>
<accession>A0A1H6WU34</accession>
<proteinExistence type="inferred from homology"/>
<gene>
    <name evidence="7" type="ORF">SAMN05660742_104140</name>
</gene>
<dbReference type="AlphaFoldDB" id="A0A1H6WU34"/>
<dbReference type="PROSITE" id="PS50111">
    <property type="entry name" value="CHEMOTAXIS_TRANSDUC_2"/>
    <property type="match status" value="1"/>
</dbReference>
<evidence type="ECO:0000256" key="1">
    <source>
        <dbReference type="ARBA" id="ARBA00023224"/>
    </source>
</evidence>
<comment type="similarity">
    <text evidence="2">Belongs to the methyl-accepting chemotaxis (MCP) protein family.</text>
</comment>
<evidence type="ECO:0000259" key="5">
    <source>
        <dbReference type="PROSITE" id="PS50111"/>
    </source>
</evidence>
<evidence type="ECO:0000259" key="6">
    <source>
        <dbReference type="PROSITE" id="PS50885"/>
    </source>
</evidence>
<keyword evidence="4" id="KW-1133">Transmembrane helix</keyword>
<feature type="transmembrane region" description="Helical" evidence="4">
    <location>
        <begin position="310"/>
        <end position="334"/>
    </location>
</feature>
<dbReference type="GO" id="GO:0007165">
    <property type="term" value="P:signal transduction"/>
    <property type="evidence" value="ECO:0007669"/>
    <property type="project" value="UniProtKB-KW"/>
</dbReference>
<evidence type="ECO:0000313" key="7">
    <source>
        <dbReference type="EMBL" id="SEJ20278.1"/>
    </source>
</evidence>
<dbReference type="STRING" id="84035.SAMN05660742_104140"/>
<dbReference type="InterPro" id="IPR003660">
    <property type="entry name" value="HAMP_dom"/>
</dbReference>
<dbReference type="Gene3D" id="1.10.287.950">
    <property type="entry name" value="Methyl-accepting chemotaxis protein"/>
    <property type="match status" value="1"/>
</dbReference>
<evidence type="ECO:0000256" key="2">
    <source>
        <dbReference type="ARBA" id="ARBA00029447"/>
    </source>
</evidence>
<evidence type="ECO:0000313" key="8">
    <source>
        <dbReference type="Proteomes" id="UP000199662"/>
    </source>
</evidence>
<keyword evidence="1 3" id="KW-0807">Transducer</keyword>
<dbReference type="PROSITE" id="PS50885">
    <property type="entry name" value="HAMP"/>
    <property type="match status" value="1"/>
</dbReference>
<keyword evidence="4" id="KW-0472">Membrane</keyword>
<dbReference type="Pfam" id="PF00015">
    <property type="entry name" value="MCPsignal"/>
    <property type="match status" value="1"/>
</dbReference>
<dbReference type="PANTHER" id="PTHR32089">
    <property type="entry name" value="METHYL-ACCEPTING CHEMOTAXIS PROTEIN MCPB"/>
    <property type="match status" value="1"/>
</dbReference>
<dbReference type="GO" id="GO:0016020">
    <property type="term" value="C:membrane"/>
    <property type="evidence" value="ECO:0007669"/>
    <property type="project" value="InterPro"/>
</dbReference>
<feature type="domain" description="Methyl-accepting transducer" evidence="5">
    <location>
        <begin position="395"/>
        <end position="660"/>
    </location>
</feature>
<evidence type="ECO:0000256" key="4">
    <source>
        <dbReference type="SAM" id="Phobius"/>
    </source>
</evidence>
<feature type="transmembrane region" description="Helical" evidence="4">
    <location>
        <begin position="20"/>
        <end position="42"/>
    </location>
</feature>
<dbReference type="PANTHER" id="PTHR32089:SF112">
    <property type="entry name" value="LYSOZYME-LIKE PROTEIN-RELATED"/>
    <property type="match status" value="1"/>
</dbReference>
<feature type="domain" description="HAMP" evidence="6">
    <location>
        <begin position="331"/>
        <end position="383"/>
    </location>
</feature>
<evidence type="ECO:0000256" key="3">
    <source>
        <dbReference type="PROSITE-ProRule" id="PRU00284"/>
    </source>
</evidence>
<keyword evidence="4" id="KW-0812">Transmembrane</keyword>
<reference evidence="8" key="1">
    <citation type="submission" date="2016-10" db="EMBL/GenBank/DDBJ databases">
        <authorList>
            <person name="Varghese N."/>
            <person name="Submissions S."/>
        </authorList>
    </citation>
    <scope>NUCLEOTIDE SEQUENCE [LARGE SCALE GENOMIC DNA]</scope>
    <source>
        <strain evidence="8">DSM 2179</strain>
    </source>
</reference>
<keyword evidence="8" id="KW-1185">Reference proteome</keyword>
<dbReference type="SMART" id="SM00283">
    <property type="entry name" value="MA"/>
    <property type="match status" value="1"/>
</dbReference>
<name>A0A1H6WU34_9FIRM</name>
<dbReference type="CDD" id="cd06225">
    <property type="entry name" value="HAMP"/>
    <property type="match status" value="1"/>
</dbReference>
<dbReference type="SUPFAM" id="SSF58104">
    <property type="entry name" value="Methyl-accepting chemotaxis protein (MCP) signaling domain"/>
    <property type="match status" value="1"/>
</dbReference>
<dbReference type="InterPro" id="IPR004089">
    <property type="entry name" value="MCPsignal_dom"/>
</dbReference>
<protein>
    <submittedName>
        <fullName evidence="7">HAMP domain-containing protein</fullName>
    </submittedName>
</protein>
<dbReference type="RefSeq" id="WP_091829946.1">
    <property type="nucleotide sequence ID" value="NZ_FNZK01000004.1"/>
</dbReference>